<protein>
    <recommendedName>
        <fullName evidence="1">Right handed beta helix domain-containing protein</fullName>
    </recommendedName>
</protein>
<evidence type="ECO:0000259" key="1">
    <source>
        <dbReference type="Pfam" id="PF13229"/>
    </source>
</evidence>
<dbReference type="Pfam" id="PF13229">
    <property type="entry name" value="Beta_helix"/>
    <property type="match status" value="1"/>
</dbReference>
<evidence type="ECO:0000313" key="2">
    <source>
        <dbReference type="EMBL" id="SVB28317.1"/>
    </source>
</evidence>
<accession>A0A382CSS7</accession>
<dbReference type="AlphaFoldDB" id="A0A382CSS7"/>
<name>A0A382CSS7_9ZZZZ</name>
<dbReference type="EMBL" id="UINC01035622">
    <property type="protein sequence ID" value="SVB28317.1"/>
    <property type="molecule type" value="Genomic_DNA"/>
</dbReference>
<dbReference type="SUPFAM" id="SSF51126">
    <property type="entry name" value="Pectin lyase-like"/>
    <property type="match status" value="1"/>
</dbReference>
<reference evidence="2" key="1">
    <citation type="submission" date="2018-05" db="EMBL/GenBank/DDBJ databases">
        <authorList>
            <person name="Lanie J.A."/>
            <person name="Ng W.-L."/>
            <person name="Kazmierczak K.M."/>
            <person name="Andrzejewski T.M."/>
            <person name="Davidsen T.M."/>
            <person name="Wayne K.J."/>
            <person name="Tettelin H."/>
            <person name="Glass J.I."/>
            <person name="Rusch D."/>
            <person name="Podicherti R."/>
            <person name="Tsui H.-C.T."/>
            <person name="Winkler M.E."/>
        </authorList>
    </citation>
    <scope>NUCLEOTIDE SEQUENCE</scope>
</reference>
<gene>
    <name evidence="2" type="ORF">METZ01_LOCUS181171</name>
</gene>
<organism evidence="2">
    <name type="scientific">marine metagenome</name>
    <dbReference type="NCBI Taxonomy" id="408172"/>
    <lineage>
        <taxon>unclassified sequences</taxon>
        <taxon>metagenomes</taxon>
        <taxon>ecological metagenomes</taxon>
    </lineage>
</organism>
<dbReference type="InterPro" id="IPR039448">
    <property type="entry name" value="Beta_helix"/>
</dbReference>
<feature type="domain" description="Right handed beta helix" evidence="1">
    <location>
        <begin position="173"/>
        <end position="248"/>
    </location>
</feature>
<dbReference type="Gene3D" id="2.160.20.10">
    <property type="entry name" value="Single-stranded right-handed beta-helix, Pectin lyase-like"/>
    <property type="match status" value="1"/>
</dbReference>
<proteinExistence type="predicted"/>
<sequence length="248" mass="27124">MITHIALSLIIGGLIPLTYACANDSTWVEVDNVVYGAKPDQRGPIGGGAAYANIFTSGDYTVEDLDGLIKALSRSKIGDVVFIPGETEIDLTSRILIEQIILEVPEGVTLAGNRGYNGSKGALVRSDVLNTPVMISATGPNVRITGLRIQGPNSKRYSDHHSRAFGFGGKGKEYYYKFPNSRGIQTEFSHLEVDNCDISSFSHAGIYLIKGNDHHIHHNFIHHCQYMGLGYGICLNKSFSVIEYNIFN</sequence>
<dbReference type="InterPro" id="IPR012334">
    <property type="entry name" value="Pectin_lyas_fold"/>
</dbReference>
<dbReference type="InterPro" id="IPR011050">
    <property type="entry name" value="Pectin_lyase_fold/virulence"/>
</dbReference>